<sequence length="107" mass="11963">MINNKVLISNHLLSNTNDRANTAAIFALGADLNDFDLRDDSIIYNEIRAGIFFPYTKVELVLLPPGLHAVEMGVRIKGNNVNVDWNTFTVELVEYAPGANIKLEYPE</sequence>
<name>A0A816SAL7_9BILA</name>
<dbReference type="EMBL" id="CAJOBF010002150">
    <property type="protein sequence ID" value="CAF4013745.1"/>
    <property type="molecule type" value="Genomic_DNA"/>
</dbReference>
<dbReference type="Proteomes" id="UP000663866">
    <property type="component" value="Unassembled WGS sequence"/>
</dbReference>
<dbReference type="EMBL" id="CAJOBG010001115">
    <property type="protein sequence ID" value="CAF3896011.1"/>
    <property type="molecule type" value="Genomic_DNA"/>
</dbReference>
<accession>A0A816SAL7</accession>
<dbReference type="AlphaFoldDB" id="A0A816SAL7"/>
<proteinExistence type="predicted"/>
<dbReference type="Proteomes" id="UP000663856">
    <property type="component" value="Unassembled WGS sequence"/>
</dbReference>
<organism evidence="1 5">
    <name type="scientific">Rotaria magnacalcarata</name>
    <dbReference type="NCBI Taxonomy" id="392030"/>
    <lineage>
        <taxon>Eukaryota</taxon>
        <taxon>Metazoa</taxon>
        <taxon>Spiralia</taxon>
        <taxon>Gnathifera</taxon>
        <taxon>Rotifera</taxon>
        <taxon>Eurotatoria</taxon>
        <taxon>Bdelloidea</taxon>
        <taxon>Philodinida</taxon>
        <taxon>Philodinidae</taxon>
        <taxon>Rotaria</taxon>
    </lineage>
</organism>
<evidence type="ECO:0000313" key="4">
    <source>
        <dbReference type="EMBL" id="CAF4013745.1"/>
    </source>
</evidence>
<dbReference type="EMBL" id="CAJNRG010012901">
    <property type="protein sequence ID" value="CAF2144307.1"/>
    <property type="molecule type" value="Genomic_DNA"/>
</dbReference>
<evidence type="ECO:0000313" key="2">
    <source>
        <dbReference type="EMBL" id="CAF2144307.1"/>
    </source>
</evidence>
<dbReference type="Proteomes" id="UP000663842">
    <property type="component" value="Unassembled WGS sequence"/>
</dbReference>
<evidence type="ECO:0000313" key="3">
    <source>
        <dbReference type="EMBL" id="CAF3896011.1"/>
    </source>
</evidence>
<protein>
    <submittedName>
        <fullName evidence="1">Uncharacterized protein</fullName>
    </submittedName>
</protein>
<evidence type="ECO:0000313" key="6">
    <source>
        <dbReference type="Proteomes" id="UP000663866"/>
    </source>
</evidence>
<evidence type="ECO:0000313" key="5">
    <source>
        <dbReference type="Proteomes" id="UP000663856"/>
    </source>
</evidence>
<reference evidence="1" key="1">
    <citation type="submission" date="2021-02" db="EMBL/GenBank/DDBJ databases">
        <authorList>
            <person name="Nowell W R."/>
        </authorList>
    </citation>
    <scope>NUCLEOTIDE SEQUENCE</scope>
</reference>
<dbReference type="Proteomes" id="UP000663887">
    <property type="component" value="Unassembled WGS sequence"/>
</dbReference>
<evidence type="ECO:0000313" key="1">
    <source>
        <dbReference type="EMBL" id="CAF2082868.1"/>
    </source>
</evidence>
<gene>
    <name evidence="3" type="ORF">OVN521_LOCUS9246</name>
    <name evidence="4" type="ORF">UXM345_LOCUS16933</name>
    <name evidence="1" type="ORF">WKI299_LOCUS16527</name>
    <name evidence="2" type="ORF">XDN619_LOCUS27355</name>
</gene>
<dbReference type="EMBL" id="CAJNRF010006615">
    <property type="protein sequence ID" value="CAF2082868.1"/>
    <property type="molecule type" value="Genomic_DNA"/>
</dbReference>
<keyword evidence="6" id="KW-1185">Reference proteome</keyword>
<comment type="caution">
    <text evidence="1">The sequence shown here is derived from an EMBL/GenBank/DDBJ whole genome shotgun (WGS) entry which is preliminary data.</text>
</comment>